<dbReference type="STRING" id="1265818.MAQA_05168"/>
<dbReference type="InterPro" id="IPR005845">
    <property type="entry name" value="A-D-PHexomutase_a/b/a-II"/>
</dbReference>
<evidence type="ECO:0000313" key="8">
    <source>
        <dbReference type="Proteomes" id="UP000019246"/>
    </source>
</evidence>
<feature type="domain" description="Alpha-D-phosphohexomutase alpha/beta/alpha" evidence="4">
    <location>
        <begin position="10"/>
        <end position="139"/>
    </location>
</feature>
<dbReference type="SUPFAM" id="SSF53738">
    <property type="entry name" value="Phosphoglucomutase, first 3 domains"/>
    <property type="match status" value="3"/>
</dbReference>
<dbReference type="Pfam" id="PF02878">
    <property type="entry name" value="PGM_PMM_I"/>
    <property type="match status" value="1"/>
</dbReference>
<dbReference type="OrthoDB" id="9806956at2"/>
<accession>W7BII0</accession>
<feature type="domain" description="Alpha-D-phosphohexomutase alpha/beta/alpha" evidence="6">
    <location>
        <begin position="277"/>
        <end position="390"/>
    </location>
</feature>
<keyword evidence="3" id="KW-0597">Phosphoprotein</keyword>
<evidence type="ECO:0000256" key="1">
    <source>
        <dbReference type="ARBA" id="ARBA00001946"/>
    </source>
</evidence>
<dbReference type="AlphaFoldDB" id="W7BII0"/>
<dbReference type="PRINTS" id="PR00509">
    <property type="entry name" value="PGMPMM"/>
</dbReference>
<dbReference type="EMBL" id="AOCG01000006">
    <property type="protein sequence ID" value="EUJ19568.1"/>
    <property type="molecule type" value="Genomic_DNA"/>
</dbReference>
<dbReference type="Proteomes" id="UP000019246">
    <property type="component" value="Unassembled WGS sequence"/>
</dbReference>
<dbReference type="InterPro" id="IPR005846">
    <property type="entry name" value="A-D-PHexomutase_a/b/a-III"/>
</dbReference>
<comment type="cofactor">
    <cofactor evidence="1">
        <name>Mg(2+)</name>
        <dbReference type="ChEBI" id="CHEBI:18420"/>
    </cofactor>
</comment>
<dbReference type="PATRIC" id="fig|1265818.5.peg.1024"/>
<evidence type="ECO:0000259" key="4">
    <source>
        <dbReference type="Pfam" id="PF02878"/>
    </source>
</evidence>
<proteinExistence type="inferred from homology"/>
<gene>
    <name evidence="7" type="ORF">MAQA_05168</name>
</gene>
<comment type="caution">
    <text evidence="7">The sequence shown here is derived from an EMBL/GenBank/DDBJ whole genome shotgun (WGS) entry which is preliminary data.</text>
</comment>
<comment type="similarity">
    <text evidence="2">Belongs to the phosphohexose mutase family.</text>
</comment>
<dbReference type="CDD" id="cd03089">
    <property type="entry name" value="PMM_PGM"/>
    <property type="match status" value="1"/>
</dbReference>
<dbReference type="InterPro" id="IPR005844">
    <property type="entry name" value="A-D-PHexomutase_a/b/a-I"/>
</dbReference>
<dbReference type="Pfam" id="PF02879">
    <property type="entry name" value="PGM_PMM_II"/>
    <property type="match status" value="1"/>
</dbReference>
<protein>
    <submittedName>
        <fullName evidence="7">Phosphoglucomutase/phosphomannomutase</fullName>
    </submittedName>
</protein>
<sequence length="498" mass="54262">MKEELSALQNGSDIRGIGLETEEHQLTLTDEAIGKIARGILVFLQKKKTPKEKIVVAIGHDSRLSAERIKAKLVSVLKAGGVDILDAELATTPALFMATQYASFQADAGIMITASHLPYFYNGIKLFTKAGGAEKEDIQFILENGEGEISQTQSGSVRKIDLMDTYAADLVTKIRNQAGNGEEPLAGSRIVVDAGNGAGGFFAGKVLEPLGADTTGSQFLDPDGHFPNHIPNPDNDEAMASLRTAVLESKADLGIIFDTDVDRAAIVDKLGESLNRNALIAVISAIVLESHPESTIVTDSTTSSHLETFIRELGGKQHRFKRGYRNVINEAIRLNETGEESELAIEVSGHAALKENYFLDDGAYLVAKILVKYAQLKQQNQDLSDLTKNLVVPAESHEFRIQIKAHHFKAYGADVLASFQRFVQQTAGFELVPANHEGVRVDLSNEFGSGWLLLRMSLHEPVMPLNIELDEEGTLELLEAKLKTFFCRIPATRASILG</sequence>
<evidence type="ECO:0000256" key="3">
    <source>
        <dbReference type="ARBA" id="ARBA00022553"/>
    </source>
</evidence>
<dbReference type="GO" id="GO:0005975">
    <property type="term" value="P:carbohydrate metabolic process"/>
    <property type="evidence" value="ECO:0007669"/>
    <property type="project" value="InterPro"/>
</dbReference>
<dbReference type="PANTHER" id="PTHR42946">
    <property type="entry name" value="PHOSPHOHEXOSE MUTASE"/>
    <property type="match status" value="1"/>
</dbReference>
<feature type="domain" description="Alpha-D-phosphohexomutase alpha/beta/alpha" evidence="5">
    <location>
        <begin position="172"/>
        <end position="271"/>
    </location>
</feature>
<dbReference type="PANTHER" id="PTHR42946:SF1">
    <property type="entry name" value="PHOSPHOGLUCOMUTASE (ALPHA-D-GLUCOSE-1,6-BISPHOSPHATE-DEPENDENT)"/>
    <property type="match status" value="1"/>
</dbReference>
<name>W7BII0_9LIST</name>
<dbReference type="FunFam" id="3.40.120.10:FF:000010">
    <property type="entry name" value="phosphomannomutase/phosphoglucomutase isoform X1"/>
    <property type="match status" value="1"/>
</dbReference>
<organism evidence="7 8">
    <name type="scientific">Listeria aquatica FSL S10-1188</name>
    <dbReference type="NCBI Taxonomy" id="1265818"/>
    <lineage>
        <taxon>Bacteria</taxon>
        <taxon>Bacillati</taxon>
        <taxon>Bacillota</taxon>
        <taxon>Bacilli</taxon>
        <taxon>Bacillales</taxon>
        <taxon>Listeriaceae</taxon>
        <taxon>Listeria</taxon>
    </lineage>
</organism>
<dbReference type="InterPro" id="IPR016055">
    <property type="entry name" value="A-D-PHexomutase_a/b/a-I/II/III"/>
</dbReference>
<evidence type="ECO:0000256" key="2">
    <source>
        <dbReference type="ARBA" id="ARBA00010231"/>
    </source>
</evidence>
<evidence type="ECO:0000259" key="5">
    <source>
        <dbReference type="Pfam" id="PF02879"/>
    </source>
</evidence>
<dbReference type="Gene3D" id="3.40.120.10">
    <property type="entry name" value="Alpha-D-Glucose-1,6-Bisphosphate, subunit A, domain 3"/>
    <property type="match status" value="3"/>
</dbReference>
<dbReference type="InterPro" id="IPR050060">
    <property type="entry name" value="Phosphoglucosamine_mutase"/>
</dbReference>
<reference evidence="7 8" key="1">
    <citation type="journal article" date="2014" name="Int. J. Syst. Evol. Microbiol.">
        <title>Listeria floridensis sp. nov., Listeria aquatica sp. nov., Listeria cornellensis sp. nov., Listeria riparia sp. nov. and Listeria grandensis sp. nov., from agricultural and natural environments.</title>
        <authorList>
            <person name="den Bakker H.C."/>
            <person name="Warchocki S."/>
            <person name="Wright E.M."/>
            <person name="Allred A.F."/>
            <person name="Ahlstrom C."/>
            <person name="Manuel C.S."/>
            <person name="Stasiewicz M.J."/>
            <person name="Burrell A."/>
            <person name="Roof S."/>
            <person name="Strawn L."/>
            <person name="Fortes E.D."/>
            <person name="Nightingale K.K."/>
            <person name="Kephart D."/>
            <person name="Wiedmann M."/>
        </authorList>
    </citation>
    <scope>NUCLEOTIDE SEQUENCE [LARGE SCALE GENOMIC DNA]</scope>
    <source>
        <strain evidence="7 8">FSL S10-1188</strain>
    </source>
</reference>
<evidence type="ECO:0000313" key="7">
    <source>
        <dbReference type="EMBL" id="EUJ19568.1"/>
    </source>
</evidence>
<dbReference type="InterPro" id="IPR005841">
    <property type="entry name" value="Alpha-D-phosphohexomutase_SF"/>
</dbReference>
<dbReference type="GO" id="GO:0004615">
    <property type="term" value="F:phosphomannomutase activity"/>
    <property type="evidence" value="ECO:0007669"/>
    <property type="project" value="TreeGrafter"/>
</dbReference>
<dbReference type="Pfam" id="PF02880">
    <property type="entry name" value="PGM_PMM_III"/>
    <property type="match status" value="1"/>
</dbReference>
<keyword evidence="8" id="KW-1185">Reference proteome</keyword>
<evidence type="ECO:0000259" key="6">
    <source>
        <dbReference type="Pfam" id="PF02880"/>
    </source>
</evidence>
<dbReference type="RefSeq" id="WP_036071741.1">
    <property type="nucleotide sequence ID" value="NZ_AOCG01000006.1"/>
</dbReference>